<dbReference type="Proteomes" id="UP001610446">
    <property type="component" value="Unassembled WGS sequence"/>
</dbReference>
<protein>
    <submittedName>
        <fullName evidence="1">Uncharacterized protein</fullName>
    </submittedName>
</protein>
<accession>A0ABR4KB81</accession>
<evidence type="ECO:0000313" key="1">
    <source>
        <dbReference type="EMBL" id="KAL2849540.1"/>
    </source>
</evidence>
<dbReference type="EMBL" id="JBFXLU010000042">
    <property type="protein sequence ID" value="KAL2849540.1"/>
    <property type="molecule type" value="Genomic_DNA"/>
</dbReference>
<comment type="caution">
    <text evidence="1">The sequence shown here is derived from an EMBL/GenBank/DDBJ whole genome shotgun (WGS) entry which is preliminary data.</text>
</comment>
<evidence type="ECO:0000313" key="2">
    <source>
        <dbReference type="Proteomes" id="UP001610446"/>
    </source>
</evidence>
<proteinExistence type="predicted"/>
<sequence>MGPSLLDYARFHGIANSYLAIDPLGHVTHLGRDTLPEAVLSKYNDRLSDARAAVEETLRQEKLHIPERAGRLLASVICEAQTERAMVDWDDILPDFYRFGDMKLELPIFPMEDDSKSLHYASHDIELQLSQNPYKAADPNPDAAHPLSRLHANRIPLLEQIRKEKLVCSRGSISFMQNARDGGETPIKELLGELDGLLGINCVSL</sequence>
<reference evidence="1 2" key="1">
    <citation type="submission" date="2024-07" db="EMBL/GenBank/DDBJ databases">
        <title>Section-level genome sequencing and comparative genomics of Aspergillus sections Usti and Cavernicolus.</title>
        <authorList>
            <consortium name="Lawrence Berkeley National Laboratory"/>
            <person name="Nybo J.L."/>
            <person name="Vesth T.C."/>
            <person name="Theobald S."/>
            <person name="Frisvad J.C."/>
            <person name="Larsen T.O."/>
            <person name="Kjaerboelling I."/>
            <person name="Rothschild-Mancinelli K."/>
            <person name="Lyhne E.K."/>
            <person name="Kogle M.E."/>
            <person name="Barry K."/>
            <person name="Clum A."/>
            <person name="Na H."/>
            <person name="Ledsgaard L."/>
            <person name="Lin J."/>
            <person name="Lipzen A."/>
            <person name="Kuo A."/>
            <person name="Riley R."/>
            <person name="Mondo S."/>
            <person name="Labutti K."/>
            <person name="Haridas S."/>
            <person name="Pangalinan J."/>
            <person name="Salamov A.A."/>
            <person name="Simmons B.A."/>
            <person name="Magnuson J.K."/>
            <person name="Chen J."/>
            <person name="Drula E."/>
            <person name="Henrissat B."/>
            <person name="Wiebenga A."/>
            <person name="Lubbers R.J."/>
            <person name="Gomes A.C."/>
            <person name="Makela M.R."/>
            <person name="Stajich J."/>
            <person name="Grigoriev I.V."/>
            <person name="Mortensen U.H."/>
            <person name="De Vries R.P."/>
            <person name="Baker S.E."/>
            <person name="Andersen M.R."/>
        </authorList>
    </citation>
    <scope>NUCLEOTIDE SEQUENCE [LARGE SCALE GENOMIC DNA]</scope>
    <source>
        <strain evidence="1 2">CBS 123904</strain>
    </source>
</reference>
<keyword evidence="2" id="KW-1185">Reference proteome</keyword>
<organism evidence="1 2">
    <name type="scientific">Aspergillus pseudoustus</name>
    <dbReference type="NCBI Taxonomy" id="1810923"/>
    <lineage>
        <taxon>Eukaryota</taxon>
        <taxon>Fungi</taxon>
        <taxon>Dikarya</taxon>
        <taxon>Ascomycota</taxon>
        <taxon>Pezizomycotina</taxon>
        <taxon>Eurotiomycetes</taxon>
        <taxon>Eurotiomycetidae</taxon>
        <taxon>Eurotiales</taxon>
        <taxon>Aspergillaceae</taxon>
        <taxon>Aspergillus</taxon>
        <taxon>Aspergillus subgen. Nidulantes</taxon>
    </lineage>
</organism>
<gene>
    <name evidence="1" type="ORF">BJY01DRAFT_245827</name>
</gene>
<name>A0ABR4KB81_9EURO</name>